<dbReference type="InParanoid" id="A0A0L0H6P4"/>
<keyword evidence="1" id="KW-0472">Membrane</keyword>
<dbReference type="OrthoDB" id="415411at2759"/>
<dbReference type="eggNOG" id="KOG2645">
    <property type="taxonomic scope" value="Eukaryota"/>
</dbReference>
<dbReference type="GO" id="GO:0017111">
    <property type="term" value="F:ribonucleoside triphosphate phosphatase activity"/>
    <property type="evidence" value="ECO:0007669"/>
    <property type="project" value="TreeGrafter"/>
</dbReference>
<accession>A0A0L0H6P4</accession>
<keyword evidence="1" id="KW-1133">Transmembrane helix</keyword>
<dbReference type="CDD" id="cd16018">
    <property type="entry name" value="Enpp"/>
    <property type="match status" value="1"/>
</dbReference>
<dbReference type="EMBL" id="KQ257469">
    <property type="protein sequence ID" value="KNC96403.1"/>
    <property type="molecule type" value="Genomic_DNA"/>
</dbReference>
<dbReference type="PANTHER" id="PTHR10151">
    <property type="entry name" value="ECTONUCLEOTIDE PYROPHOSPHATASE/PHOSPHODIESTERASE"/>
    <property type="match status" value="1"/>
</dbReference>
<reference evidence="2 3" key="1">
    <citation type="submission" date="2009-08" db="EMBL/GenBank/DDBJ databases">
        <title>The Genome Sequence of Spizellomyces punctatus strain DAOM BR117.</title>
        <authorList>
            <consortium name="The Broad Institute Genome Sequencing Platform"/>
            <person name="Russ C."/>
            <person name="Cuomo C."/>
            <person name="Shea T."/>
            <person name="Young S.K."/>
            <person name="Zeng Q."/>
            <person name="Koehrsen M."/>
            <person name="Haas B."/>
            <person name="Borodovsky M."/>
            <person name="Guigo R."/>
            <person name="Alvarado L."/>
            <person name="Berlin A."/>
            <person name="Bochicchio J."/>
            <person name="Borenstein D."/>
            <person name="Chapman S."/>
            <person name="Chen Z."/>
            <person name="Engels R."/>
            <person name="Freedman E."/>
            <person name="Gellesch M."/>
            <person name="Goldberg J."/>
            <person name="Griggs A."/>
            <person name="Gujja S."/>
            <person name="Heiman D."/>
            <person name="Hepburn T."/>
            <person name="Howarth C."/>
            <person name="Jen D."/>
            <person name="Larson L."/>
            <person name="Lewis B."/>
            <person name="Mehta T."/>
            <person name="Park D."/>
            <person name="Pearson M."/>
            <person name="Roberts A."/>
            <person name="Saif S."/>
            <person name="Shenoy N."/>
            <person name="Sisk P."/>
            <person name="Stolte C."/>
            <person name="Sykes S."/>
            <person name="Thomson T."/>
            <person name="Walk T."/>
            <person name="White J."/>
            <person name="Yandava C."/>
            <person name="Burger G."/>
            <person name="Gray M.W."/>
            <person name="Holland P.W.H."/>
            <person name="King N."/>
            <person name="Lang F.B.F."/>
            <person name="Roger A.J."/>
            <person name="Ruiz-Trillo I."/>
            <person name="Lander E."/>
            <person name="Nusbaum C."/>
        </authorList>
    </citation>
    <scope>NUCLEOTIDE SEQUENCE [LARGE SCALE GENOMIC DNA]</scope>
    <source>
        <strain evidence="2 3">DAOM BR117</strain>
    </source>
</reference>
<feature type="transmembrane region" description="Helical" evidence="1">
    <location>
        <begin position="119"/>
        <end position="142"/>
    </location>
</feature>
<evidence type="ECO:0000313" key="2">
    <source>
        <dbReference type="EMBL" id="KNC96403.1"/>
    </source>
</evidence>
<evidence type="ECO:0000256" key="1">
    <source>
        <dbReference type="SAM" id="Phobius"/>
    </source>
</evidence>
<dbReference type="GeneID" id="27691473"/>
<dbReference type="AlphaFoldDB" id="A0A0L0H6P4"/>
<dbReference type="PANTHER" id="PTHR10151:SF120">
    <property type="entry name" value="BIS(5'-ADENOSYL)-TRIPHOSPHATASE"/>
    <property type="match status" value="1"/>
</dbReference>
<dbReference type="Gene3D" id="3.30.1360.180">
    <property type="match status" value="1"/>
</dbReference>
<dbReference type="InterPro" id="IPR002591">
    <property type="entry name" value="Phosphodiest/P_Trfase"/>
</dbReference>
<dbReference type="GO" id="GO:0047429">
    <property type="term" value="F:nucleoside triphosphate diphosphatase activity"/>
    <property type="evidence" value="ECO:0007669"/>
    <property type="project" value="TreeGrafter"/>
</dbReference>
<dbReference type="InterPro" id="IPR017850">
    <property type="entry name" value="Alkaline_phosphatase_core_sf"/>
</dbReference>
<dbReference type="Pfam" id="PF01663">
    <property type="entry name" value="Phosphodiest"/>
    <property type="match status" value="1"/>
</dbReference>
<organism evidence="2 3">
    <name type="scientific">Spizellomyces punctatus (strain DAOM BR117)</name>
    <dbReference type="NCBI Taxonomy" id="645134"/>
    <lineage>
        <taxon>Eukaryota</taxon>
        <taxon>Fungi</taxon>
        <taxon>Fungi incertae sedis</taxon>
        <taxon>Chytridiomycota</taxon>
        <taxon>Chytridiomycota incertae sedis</taxon>
        <taxon>Chytridiomycetes</taxon>
        <taxon>Spizellomycetales</taxon>
        <taxon>Spizellomycetaceae</taxon>
        <taxon>Spizellomyces</taxon>
    </lineage>
</organism>
<protein>
    <recommendedName>
        <fullName evidence="4">Type I phosphodiesterase/nucleotide pyrophosphatase</fullName>
    </recommendedName>
</protein>
<dbReference type="STRING" id="645134.A0A0L0H6P4"/>
<dbReference type="FunCoup" id="A0A0L0H6P4">
    <property type="interactions" value="145"/>
</dbReference>
<dbReference type="RefSeq" id="XP_016604443.1">
    <property type="nucleotide sequence ID" value="XM_016756459.1"/>
</dbReference>
<dbReference type="SUPFAM" id="SSF53649">
    <property type="entry name" value="Alkaline phosphatase-like"/>
    <property type="match status" value="1"/>
</dbReference>
<dbReference type="GO" id="GO:0009141">
    <property type="term" value="P:nucleoside triphosphate metabolic process"/>
    <property type="evidence" value="ECO:0007669"/>
    <property type="project" value="TreeGrafter"/>
</dbReference>
<evidence type="ECO:0008006" key="4">
    <source>
        <dbReference type="Google" id="ProtNLM"/>
    </source>
</evidence>
<gene>
    <name evidence="2" type="ORF">SPPG_08302</name>
</gene>
<sequence length="556" mass="62397">MSYGEIPLWDSRVDEEPFALPVPKKTTLEILPEEFRRALSPERFIVEESYPPHDEEANAAFEEWVGSDGTQRLLNTEESYWGHTDQQSSAETLVGSTEGSTKAYLQPGGKRDSHYLRPVFRIFLAGAACLLLLALGVGVWAVTKRGEETSSSSATTLSSADAYARTIILISLDGFRASYLNRNLTPALAQLAADGIHAKTMQPVFPSITFPNHYSIVTGLYPESHGIVANVFYDPEKDDTFVYVDPASNGNGQWWGGEPIWVTAIKQSHRSAACMWPGSEAAIQDIRPTYWFKYNHTMPLFDRAEKILEWLEKPLEERPSVLTMYIPDVDSAGHWAGVDSKEVNDSLVRVDQAIEHLLQGLEERNLTGKVNLMVVSDHGMTNSSKDRIVFLDDYINLNDVTILENKPLVMLYPNEGNATEGILEALTKGSKENGRFKVWRREDAPAEYHYSHSSRIGPIVAIPENGWVFAVRSTYDPTKPFQPIGLHGYNITHPDMQSIFIASGPAFRPSKEPIPTFLNLELYNLMCRIMDLAPAPNNGTRGWMEEFEKRWLAPGW</sequence>
<dbReference type="Gene3D" id="3.40.720.10">
    <property type="entry name" value="Alkaline Phosphatase, subunit A"/>
    <property type="match status" value="1"/>
</dbReference>
<name>A0A0L0H6P4_SPIPD</name>
<keyword evidence="3" id="KW-1185">Reference proteome</keyword>
<proteinExistence type="predicted"/>
<dbReference type="VEuPathDB" id="FungiDB:SPPG_08302"/>
<dbReference type="Proteomes" id="UP000053201">
    <property type="component" value="Unassembled WGS sequence"/>
</dbReference>
<evidence type="ECO:0000313" key="3">
    <source>
        <dbReference type="Proteomes" id="UP000053201"/>
    </source>
</evidence>
<dbReference type="OMA" id="DEYVSRD"/>
<keyword evidence="1" id="KW-0812">Transmembrane</keyword>